<feature type="transmembrane region" description="Helical" evidence="1">
    <location>
        <begin position="187"/>
        <end position="205"/>
    </location>
</feature>
<feature type="transmembrane region" description="Helical" evidence="1">
    <location>
        <begin position="139"/>
        <end position="157"/>
    </location>
</feature>
<feature type="transmembrane region" description="Helical" evidence="1">
    <location>
        <begin position="7"/>
        <end position="24"/>
    </location>
</feature>
<dbReference type="InterPro" id="IPR007136">
    <property type="entry name" value="DUF347"/>
</dbReference>
<feature type="transmembrane region" description="Helical" evidence="1">
    <location>
        <begin position="163"/>
        <end position="182"/>
    </location>
</feature>
<dbReference type="Pfam" id="PF03988">
    <property type="entry name" value="DUF347"/>
    <property type="match status" value="4"/>
</dbReference>
<feature type="transmembrane region" description="Helical" evidence="1">
    <location>
        <begin position="44"/>
        <end position="64"/>
    </location>
</feature>
<sequence length="251" mass="27386">MTNAKTLLVKVPAVTLWFWIIKIFSTTVGETLGDTLNDGWGLGLVKAAYLMLGVFAVLLAIQLLLKKYVPAVYWATIIAVSTVGTLLTDNLHDTFGWQNWQSAILFGVILAAVFAIWWLQERTLSIKSINTRKREAFYWLAILATFGMGTAGGDIFLDDLGMPLTVSSLMFAGIIALVANLWRTKTIGTVFGFWAVYVLTRPLGASVGDLLSQPKPVGYGFDPGLISWIALGVIAALTAYLSFTKVDVITE</sequence>
<feature type="transmembrane region" description="Helical" evidence="1">
    <location>
        <begin position="100"/>
        <end position="119"/>
    </location>
</feature>
<reference evidence="2" key="1">
    <citation type="submission" date="2020-05" db="EMBL/GenBank/DDBJ databases">
        <authorList>
            <person name="Chiriac C."/>
            <person name="Salcher M."/>
            <person name="Ghai R."/>
            <person name="Kavagutti S V."/>
        </authorList>
    </citation>
    <scope>NUCLEOTIDE SEQUENCE</scope>
</reference>
<name>A0A6J7JSF0_9ZZZZ</name>
<evidence type="ECO:0000313" key="2">
    <source>
        <dbReference type="EMBL" id="CAB4945164.1"/>
    </source>
</evidence>
<dbReference type="AlphaFoldDB" id="A0A6J7JSF0"/>
<feature type="transmembrane region" description="Helical" evidence="1">
    <location>
        <begin position="225"/>
        <end position="243"/>
    </location>
</feature>
<protein>
    <submittedName>
        <fullName evidence="2">Unannotated protein</fullName>
    </submittedName>
</protein>
<evidence type="ECO:0000256" key="1">
    <source>
        <dbReference type="SAM" id="Phobius"/>
    </source>
</evidence>
<keyword evidence="1" id="KW-1133">Transmembrane helix</keyword>
<gene>
    <name evidence="2" type="ORF">UFOPK3837_00071</name>
</gene>
<keyword evidence="1" id="KW-0472">Membrane</keyword>
<feature type="transmembrane region" description="Helical" evidence="1">
    <location>
        <begin position="71"/>
        <end position="88"/>
    </location>
</feature>
<organism evidence="2">
    <name type="scientific">freshwater metagenome</name>
    <dbReference type="NCBI Taxonomy" id="449393"/>
    <lineage>
        <taxon>unclassified sequences</taxon>
        <taxon>metagenomes</taxon>
        <taxon>ecological metagenomes</taxon>
    </lineage>
</organism>
<dbReference type="EMBL" id="CAFBNO010000001">
    <property type="protein sequence ID" value="CAB4945164.1"/>
    <property type="molecule type" value="Genomic_DNA"/>
</dbReference>
<keyword evidence="1" id="KW-0812">Transmembrane</keyword>
<proteinExistence type="predicted"/>
<accession>A0A6J7JSF0</accession>